<dbReference type="OrthoDB" id="2942533at2759"/>
<dbReference type="PROSITE" id="PS50005">
    <property type="entry name" value="TPR"/>
    <property type="match status" value="2"/>
</dbReference>
<evidence type="ECO:0000256" key="2">
    <source>
        <dbReference type="ARBA" id="ARBA00022490"/>
    </source>
</evidence>
<name>A0A6S7IXR5_PARCT</name>
<feature type="compositionally biased region" description="Polar residues" evidence="5">
    <location>
        <begin position="486"/>
        <end position="495"/>
    </location>
</feature>
<evidence type="ECO:0000256" key="3">
    <source>
        <dbReference type="ARBA" id="ARBA00022737"/>
    </source>
</evidence>
<dbReference type="EMBL" id="CACRXK020012080">
    <property type="protein sequence ID" value="CAB4022656.1"/>
    <property type="molecule type" value="Genomic_DNA"/>
</dbReference>
<dbReference type="SUPFAM" id="SSF48452">
    <property type="entry name" value="TPR-like"/>
    <property type="match status" value="2"/>
</dbReference>
<feature type="compositionally biased region" description="Basic and acidic residues" evidence="5">
    <location>
        <begin position="166"/>
        <end position="177"/>
    </location>
</feature>
<dbReference type="GO" id="GO:0005829">
    <property type="term" value="C:cytosol"/>
    <property type="evidence" value="ECO:0007669"/>
    <property type="project" value="TreeGrafter"/>
</dbReference>
<feature type="domain" description="RNA-polymerase II-associated protein 3-like C-terminal" evidence="6">
    <location>
        <begin position="501"/>
        <end position="593"/>
    </location>
</feature>
<dbReference type="PANTHER" id="PTHR45984">
    <property type="entry name" value="RNA (RNA) POLYMERASE II ASSOCIATED PROTEIN HOMOLOG"/>
    <property type="match status" value="1"/>
</dbReference>
<feature type="region of interest" description="Disordered" evidence="5">
    <location>
        <begin position="309"/>
        <end position="495"/>
    </location>
</feature>
<feature type="compositionally biased region" description="Basic and acidic residues" evidence="5">
    <location>
        <begin position="415"/>
        <end position="437"/>
    </location>
</feature>
<comment type="caution">
    <text evidence="7">The sequence shown here is derived from an EMBL/GenBank/DDBJ whole genome shotgun (WGS) entry which is preliminary data.</text>
</comment>
<dbReference type="GO" id="GO:0005739">
    <property type="term" value="C:mitochondrion"/>
    <property type="evidence" value="ECO:0007669"/>
    <property type="project" value="TreeGrafter"/>
</dbReference>
<evidence type="ECO:0000259" key="6">
    <source>
        <dbReference type="Pfam" id="PF13877"/>
    </source>
</evidence>
<organism evidence="7 8">
    <name type="scientific">Paramuricea clavata</name>
    <name type="common">Red gorgonian</name>
    <name type="synonym">Violescent sea-whip</name>
    <dbReference type="NCBI Taxonomy" id="317549"/>
    <lineage>
        <taxon>Eukaryota</taxon>
        <taxon>Metazoa</taxon>
        <taxon>Cnidaria</taxon>
        <taxon>Anthozoa</taxon>
        <taxon>Octocorallia</taxon>
        <taxon>Malacalcyonacea</taxon>
        <taxon>Plexauridae</taxon>
        <taxon>Paramuricea</taxon>
    </lineage>
</organism>
<dbReference type="InterPro" id="IPR051982">
    <property type="entry name" value="CiliaryAsmbly_MitoImport"/>
</dbReference>
<dbReference type="InterPro" id="IPR019734">
    <property type="entry name" value="TPR_rpt"/>
</dbReference>
<dbReference type="AlphaFoldDB" id="A0A6S7IXR5"/>
<feature type="region of interest" description="Disordered" evidence="5">
    <location>
        <begin position="149"/>
        <end position="181"/>
    </location>
</feature>
<feature type="region of interest" description="Disordered" evidence="5">
    <location>
        <begin position="114"/>
        <end position="134"/>
    </location>
</feature>
<proteinExistence type="predicted"/>
<dbReference type="Gene3D" id="1.25.40.10">
    <property type="entry name" value="Tetratricopeptide repeat domain"/>
    <property type="match status" value="2"/>
</dbReference>
<keyword evidence="4" id="KW-0802">TPR repeat</keyword>
<dbReference type="PANTHER" id="PTHR45984:SF1">
    <property type="entry name" value="SPAG1 AXONEMAL DYNEIN ASSEMBLY FACTOR"/>
    <property type="match status" value="1"/>
</dbReference>
<evidence type="ECO:0000256" key="5">
    <source>
        <dbReference type="SAM" id="MobiDB-lite"/>
    </source>
</evidence>
<keyword evidence="2" id="KW-0963">Cytoplasm</keyword>
<evidence type="ECO:0000313" key="7">
    <source>
        <dbReference type="EMBL" id="CAB4022656.1"/>
    </source>
</evidence>
<comment type="subcellular location">
    <subcellularLocation>
        <location evidence="1">Cytoplasm</location>
    </subcellularLocation>
</comment>
<dbReference type="Proteomes" id="UP001152795">
    <property type="component" value="Unassembled WGS sequence"/>
</dbReference>
<reference evidence="7" key="1">
    <citation type="submission" date="2020-04" db="EMBL/GenBank/DDBJ databases">
        <authorList>
            <person name="Alioto T."/>
            <person name="Alioto T."/>
            <person name="Gomez Garrido J."/>
        </authorList>
    </citation>
    <scope>NUCLEOTIDE SEQUENCE</scope>
    <source>
        <strain evidence="7">A484AB</strain>
    </source>
</reference>
<dbReference type="InterPro" id="IPR011990">
    <property type="entry name" value="TPR-like_helical_dom_sf"/>
</dbReference>
<dbReference type="GO" id="GO:0006626">
    <property type="term" value="P:protein targeting to mitochondrion"/>
    <property type="evidence" value="ECO:0007669"/>
    <property type="project" value="TreeGrafter"/>
</dbReference>
<feature type="compositionally biased region" description="Basic and acidic residues" evidence="5">
    <location>
        <begin position="470"/>
        <end position="480"/>
    </location>
</feature>
<keyword evidence="3" id="KW-0677">Repeat</keyword>
<dbReference type="GO" id="GO:0031072">
    <property type="term" value="F:heat shock protein binding"/>
    <property type="evidence" value="ECO:0007669"/>
    <property type="project" value="TreeGrafter"/>
</dbReference>
<keyword evidence="8" id="KW-1185">Reference proteome</keyword>
<evidence type="ECO:0000313" key="8">
    <source>
        <dbReference type="Proteomes" id="UP001152795"/>
    </source>
</evidence>
<gene>
    <name evidence="7" type="ORF">PACLA_8A003930</name>
</gene>
<protein>
    <submittedName>
        <fullName evidence="7">Sperm-associated antigen 1 isoform X1</fullName>
    </submittedName>
</protein>
<feature type="compositionally biased region" description="Polar residues" evidence="5">
    <location>
        <begin position="150"/>
        <end position="164"/>
    </location>
</feature>
<accession>A0A6S7IXR5</accession>
<dbReference type="SMART" id="SM00028">
    <property type="entry name" value="TPR"/>
    <property type="match status" value="5"/>
</dbReference>
<evidence type="ECO:0000256" key="1">
    <source>
        <dbReference type="ARBA" id="ARBA00004496"/>
    </source>
</evidence>
<dbReference type="Pfam" id="PF13414">
    <property type="entry name" value="TPR_11"/>
    <property type="match status" value="1"/>
</dbReference>
<dbReference type="Pfam" id="PF13877">
    <property type="entry name" value="RPAP3_C"/>
    <property type="match status" value="1"/>
</dbReference>
<feature type="compositionally biased region" description="Basic and acidic residues" evidence="5">
    <location>
        <begin position="446"/>
        <end position="461"/>
    </location>
</feature>
<sequence length="627" mass="71325">MPFYLISVDRESYASAVSGLFNNKAACYMKMGDCKQCVLECNESLKLVDSNLKALIRRGAAYETMEKYAEAFRDFNRVRLIDGSNKVAQEHCSRVIKHLEMQHGKSWRKKILETSDDDDSKQQTFPDVHEGTKNAKQVQAGLSKVDENAKLSQKASLQPESSLNAGKKEPKIGATDERNEESEANIKATFFKLKESGNLLVRKGKHEEAIKQYTDCIKLCPNEVAIYTNRALCYLRLTMYDLAEADCNTALKIETDNIKALFRRGKARKGLGRYRDASKDLIEVLKLDGKNGPANSELREVLNLLKKEKKDSEKKNEEKKDVENKDEEMKDVQKKDVQTKDGQKKDVQTKDGQKKGGEKKNGEKKDVEKKDKEKDVEKKDLQKKDVQTKGGEKKNGEKLVPKRKKILIQDIDGEDDKKTCQTTRKQDGTSAATKDETPTVVQKNNKPKDPSAKTNEKESMKTKNLSPQKENTKRKEETISKDGCSIKTSKASSTPPVKHTVKSAFQFIQAWKSVKKNDDTSEYLNILKQVTLTDIPKVISNKLDGDMIKSILEALSLEMQTNGDVKFVYQFLQKLMLVERFDMTLMFLSSLEKKVLRKLFEDITNQNNEQIGINTKDLSQLRQKYQV</sequence>
<feature type="compositionally biased region" description="Basic and acidic residues" evidence="5">
    <location>
        <begin position="309"/>
        <end position="400"/>
    </location>
</feature>
<evidence type="ECO:0000256" key="4">
    <source>
        <dbReference type="ARBA" id="ARBA00022803"/>
    </source>
</evidence>
<dbReference type="InterPro" id="IPR025986">
    <property type="entry name" value="RPAP3-like_C"/>
</dbReference>